<sequence length="359" mass="40980">MKVLFLSAANNIHTIRWVNALIERGIEVILVSQKNHKNYNNDINKQIKILYLPFIRAKGYYLNSYFLNNIVKIENPDIINVHYASGYGTLGRFLRFKNKLLNVWGSDVYDFPNESRLKKKILIKNLKSYKALASSSRCMAKETKKYTDKEIYITPFGVDTNLFKNFNLRKDGNKIVIGIVKTLGENYGIQYLIRAIRILKNEISEEIFNKIEVHIYGKGSLENSLKNLAQNLGLGNKIKFLGYINNVEVPLAINKMHIFVVPSISESFGVAAVEAMACEIPVIVSDAEGLKEVVINEKTGFVVPKKNEKAIADKLKLLLEDENLGKKFGENARKHVLKLYSWENSVDIMIELYKKIAEI</sequence>
<dbReference type="PANTHER" id="PTHR45947:SF3">
    <property type="entry name" value="SULFOQUINOVOSYL TRANSFERASE SQD2"/>
    <property type="match status" value="1"/>
</dbReference>
<dbReference type="InterPro" id="IPR028098">
    <property type="entry name" value="Glyco_trans_4-like_N"/>
</dbReference>
<dbReference type="InterPro" id="IPR050194">
    <property type="entry name" value="Glycosyltransferase_grp1"/>
</dbReference>
<organism evidence="3 4">
    <name type="scientific">Fusobacterium necrophorum BL</name>
    <dbReference type="NCBI Taxonomy" id="1441732"/>
    <lineage>
        <taxon>Bacteria</taxon>
        <taxon>Fusobacteriati</taxon>
        <taxon>Fusobacteriota</taxon>
        <taxon>Fusobacteriia</taxon>
        <taxon>Fusobacteriales</taxon>
        <taxon>Fusobacteriaceae</taxon>
        <taxon>Fusobacterium</taxon>
    </lineage>
</organism>
<dbReference type="Proteomes" id="UP000027473">
    <property type="component" value="Unassembled WGS sequence"/>
</dbReference>
<protein>
    <submittedName>
        <fullName evidence="3">Glycosyl transferase</fullName>
    </submittedName>
</protein>
<dbReference type="SUPFAM" id="SSF53756">
    <property type="entry name" value="UDP-Glycosyltransferase/glycogen phosphorylase"/>
    <property type="match status" value="1"/>
</dbReference>
<gene>
    <name evidence="3" type="ORF">FUSO3_11865</name>
</gene>
<evidence type="ECO:0000313" key="4">
    <source>
        <dbReference type="Proteomes" id="UP000027473"/>
    </source>
</evidence>
<dbReference type="Pfam" id="PF13477">
    <property type="entry name" value="Glyco_trans_4_2"/>
    <property type="match status" value="1"/>
</dbReference>
<dbReference type="EMBL" id="JAAC01000224">
    <property type="protein sequence ID" value="KDE60814.1"/>
    <property type="molecule type" value="Genomic_DNA"/>
</dbReference>
<evidence type="ECO:0000313" key="3">
    <source>
        <dbReference type="EMBL" id="KDE60814.1"/>
    </source>
</evidence>
<feature type="domain" description="Glycosyltransferase subfamily 4-like N-terminal" evidence="2">
    <location>
        <begin position="2"/>
        <end position="135"/>
    </location>
</feature>
<dbReference type="Pfam" id="PF00534">
    <property type="entry name" value="Glycos_transf_1"/>
    <property type="match status" value="1"/>
</dbReference>
<proteinExistence type="predicted"/>
<comment type="caution">
    <text evidence="3">The sequence shown here is derived from an EMBL/GenBank/DDBJ whole genome shotgun (WGS) entry which is preliminary data.</text>
</comment>
<feature type="domain" description="Glycosyl transferase family 1" evidence="1">
    <location>
        <begin position="166"/>
        <end position="335"/>
    </location>
</feature>
<name>A0AB73BT94_9FUSO</name>
<keyword evidence="3" id="KW-0808">Transferase</keyword>
<evidence type="ECO:0000259" key="2">
    <source>
        <dbReference type="Pfam" id="PF13477"/>
    </source>
</evidence>
<dbReference type="GO" id="GO:0016757">
    <property type="term" value="F:glycosyltransferase activity"/>
    <property type="evidence" value="ECO:0007669"/>
    <property type="project" value="InterPro"/>
</dbReference>
<accession>A0AB73BT94</accession>
<dbReference type="AlphaFoldDB" id="A0AB73BT94"/>
<reference evidence="3 4" key="1">
    <citation type="submission" date="2014-01" db="EMBL/GenBank/DDBJ databases">
        <title>Comparative genomics of Fusobacterium necrophorum wild isolates.</title>
        <authorList>
            <person name="Kittichotirat W."/>
            <person name="Bumgarner R.E."/>
            <person name="Lawrence P."/>
        </authorList>
    </citation>
    <scope>NUCLEOTIDE SEQUENCE [LARGE SCALE GENOMIC DNA]</scope>
    <source>
        <strain evidence="3 4">BL</strain>
    </source>
</reference>
<dbReference type="PANTHER" id="PTHR45947">
    <property type="entry name" value="SULFOQUINOVOSYL TRANSFERASE SQD2"/>
    <property type="match status" value="1"/>
</dbReference>
<dbReference type="InterPro" id="IPR001296">
    <property type="entry name" value="Glyco_trans_1"/>
</dbReference>
<dbReference type="Gene3D" id="3.40.50.2000">
    <property type="entry name" value="Glycogen Phosphorylase B"/>
    <property type="match status" value="2"/>
</dbReference>
<evidence type="ECO:0000259" key="1">
    <source>
        <dbReference type="Pfam" id="PF00534"/>
    </source>
</evidence>
<dbReference type="RefSeq" id="WP_035917214.1">
    <property type="nucleotide sequence ID" value="NZ_JAAC01000224.1"/>
</dbReference>